<accession>A0A7D9DD82</accession>
<dbReference type="Proteomes" id="UP001152795">
    <property type="component" value="Unassembled WGS sequence"/>
</dbReference>
<gene>
    <name evidence="2" type="ORF">PACLA_8A050807</name>
</gene>
<feature type="region of interest" description="Disordered" evidence="1">
    <location>
        <begin position="1"/>
        <end position="20"/>
    </location>
</feature>
<organism evidence="2 3">
    <name type="scientific">Paramuricea clavata</name>
    <name type="common">Red gorgonian</name>
    <name type="synonym">Violescent sea-whip</name>
    <dbReference type="NCBI Taxonomy" id="317549"/>
    <lineage>
        <taxon>Eukaryota</taxon>
        <taxon>Metazoa</taxon>
        <taxon>Cnidaria</taxon>
        <taxon>Anthozoa</taxon>
        <taxon>Octocorallia</taxon>
        <taxon>Malacalcyonacea</taxon>
        <taxon>Plexauridae</taxon>
        <taxon>Paramuricea</taxon>
    </lineage>
</organism>
<sequence>MEELEHHNHSDSEESFAKQQLGPLAHGVESKLLGLPWNKREDTLSIHHDGNGGGDIVGAPGHYDGGRAAGLRCVCRACLPHIVVDAAGLGRYILDVFGRRDVNDGGGESSRMLTKGELAHIILSYEEEAQRVYRDGGENNDGNETILKKEIHGNGGVDGGGGSGASDIVGTPGRYDGGRAADPLCRVCPPRIVVDAAGLGRNILDVFGRCDDGGGGGDDAYP</sequence>
<dbReference type="EMBL" id="CACRXK020000559">
    <property type="protein sequence ID" value="CAB3982953.1"/>
    <property type="molecule type" value="Genomic_DNA"/>
</dbReference>
<comment type="caution">
    <text evidence="2">The sequence shown here is derived from an EMBL/GenBank/DDBJ whole genome shotgun (WGS) entry which is preliminary data.</text>
</comment>
<reference evidence="2" key="1">
    <citation type="submission" date="2020-04" db="EMBL/GenBank/DDBJ databases">
        <authorList>
            <person name="Alioto T."/>
            <person name="Alioto T."/>
            <person name="Gomez Garrido J."/>
        </authorList>
    </citation>
    <scope>NUCLEOTIDE SEQUENCE</scope>
    <source>
        <strain evidence="2">A484AB</strain>
    </source>
</reference>
<proteinExistence type="predicted"/>
<keyword evidence="3" id="KW-1185">Reference proteome</keyword>
<dbReference type="AlphaFoldDB" id="A0A7D9DD82"/>
<evidence type="ECO:0000256" key="1">
    <source>
        <dbReference type="SAM" id="MobiDB-lite"/>
    </source>
</evidence>
<protein>
    <submittedName>
        <fullName evidence="2">Uncharacterized protein</fullName>
    </submittedName>
</protein>
<evidence type="ECO:0000313" key="3">
    <source>
        <dbReference type="Proteomes" id="UP001152795"/>
    </source>
</evidence>
<evidence type="ECO:0000313" key="2">
    <source>
        <dbReference type="EMBL" id="CAB3982953.1"/>
    </source>
</evidence>
<feature type="compositionally biased region" description="Basic and acidic residues" evidence="1">
    <location>
        <begin position="1"/>
        <end position="16"/>
    </location>
</feature>
<name>A0A7D9DD82_PARCT</name>